<dbReference type="InterPro" id="IPR000537">
    <property type="entry name" value="UbiA_prenyltransferase"/>
</dbReference>
<evidence type="ECO:0000256" key="1">
    <source>
        <dbReference type="ARBA" id="ARBA00001946"/>
    </source>
</evidence>
<keyword evidence="5 12" id="KW-0997">Cell inner membrane</keyword>
<protein>
    <recommendedName>
        <fullName evidence="12 13">4-hydroxybenzoate octaprenyltransferase</fullName>
        <ecNumber evidence="12 13">2.5.1.39</ecNumber>
    </recommendedName>
    <alternativeName>
        <fullName evidence="12">4-HB polyprenyltransferase</fullName>
    </alternativeName>
</protein>
<keyword evidence="8 12" id="KW-0812">Transmembrane</keyword>
<comment type="catalytic activity">
    <reaction evidence="12">
        <text>all-trans-octaprenyl diphosphate + 4-hydroxybenzoate = 4-hydroxy-3-(all-trans-octaprenyl)benzoate + diphosphate</text>
        <dbReference type="Rhea" id="RHEA:27782"/>
        <dbReference type="ChEBI" id="CHEBI:1617"/>
        <dbReference type="ChEBI" id="CHEBI:17879"/>
        <dbReference type="ChEBI" id="CHEBI:33019"/>
        <dbReference type="ChEBI" id="CHEBI:57711"/>
        <dbReference type="EC" id="2.5.1.39"/>
    </reaction>
</comment>
<organism evidence="14 15">
    <name type="scientific">Thiomicrospira aerophila AL3</name>
    <dbReference type="NCBI Taxonomy" id="717772"/>
    <lineage>
        <taxon>Bacteria</taxon>
        <taxon>Pseudomonadati</taxon>
        <taxon>Pseudomonadota</taxon>
        <taxon>Gammaproteobacteria</taxon>
        <taxon>Thiotrichales</taxon>
        <taxon>Piscirickettsiaceae</taxon>
        <taxon>Thiomicrospira</taxon>
    </lineage>
</organism>
<dbReference type="GO" id="GO:0008412">
    <property type="term" value="F:4-hydroxybenzoate polyprenyltransferase activity"/>
    <property type="evidence" value="ECO:0007669"/>
    <property type="project" value="UniProtKB-UniRule"/>
</dbReference>
<reference evidence="14 15" key="1">
    <citation type="submission" date="2013-12" db="EMBL/GenBank/DDBJ databases">
        <authorList>
            <consortium name="DOE Joint Genome Institute"/>
            <person name="Kappler U."/>
            <person name="Huntemann M."/>
            <person name="Han J."/>
            <person name="Chen A."/>
            <person name="Kyrpides N."/>
            <person name="Mavromatis K."/>
            <person name="Markowitz V."/>
            <person name="Palaniappan K."/>
            <person name="Ivanova N."/>
            <person name="Schaumberg A."/>
            <person name="Pati A."/>
            <person name="Liolios K."/>
            <person name="Nordberg H.P."/>
            <person name="Cantor M.N."/>
            <person name="Hua S.X."/>
            <person name="Woyke T."/>
        </authorList>
    </citation>
    <scope>NUCLEOTIDE SEQUENCE [LARGE SCALE GENOMIC DNA]</scope>
    <source>
        <strain evidence="15">AL2</strain>
    </source>
</reference>
<evidence type="ECO:0000256" key="9">
    <source>
        <dbReference type="ARBA" id="ARBA00022842"/>
    </source>
</evidence>
<keyword evidence="15" id="KW-1185">Reference proteome</keyword>
<dbReference type="Gene3D" id="1.10.357.140">
    <property type="entry name" value="UbiA prenyltransferase"/>
    <property type="match status" value="1"/>
</dbReference>
<keyword evidence="10 12" id="KW-1133">Transmembrane helix</keyword>
<keyword evidence="4 12" id="KW-1003">Cell membrane</keyword>
<feature type="transmembrane region" description="Helical" evidence="12">
    <location>
        <begin position="86"/>
        <end position="106"/>
    </location>
</feature>
<evidence type="ECO:0000256" key="8">
    <source>
        <dbReference type="ARBA" id="ARBA00022692"/>
    </source>
</evidence>
<dbReference type="FunFam" id="1.20.120.1780:FF:000001">
    <property type="entry name" value="4-hydroxybenzoate octaprenyltransferase"/>
    <property type="match status" value="1"/>
</dbReference>
<comment type="similarity">
    <text evidence="3 12">Belongs to the UbiA prenyltransferase family.</text>
</comment>
<evidence type="ECO:0000256" key="5">
    <source>
        <dbReference type="ARBA" id="ARBA00022519"/>
    </source>
</evidence>
<keyword evidence="9 12" id="KW-0460">Magnesium</keyword>
<dbReference type="InterPro" id="IPR039653">
    <property type="entry name" value="Prenyltransferase"/>
</dbReference>
<dbReference type="eggNOG" id="COG0382">
    <property type="taxonomic scope" value="Bacteria"/>
</dbReference>
<dbReference type="Proteomes" id="UP000005380">
    <property type="component" value="Chromosome"/>
</dbReference>
<evidence type="ECO:0000256" key="7">
    <source>
        <dbReference type="ARBA" id="ARBA00022688"/>
    </source>
</evidence>
<evidence type="ECO:0000256" key="3">
    <source>
        <dbReference type="ARBA" id="ARBA00005985"/>
    </source>
</evidence>
<evidence type="ECO:0000256" key="11">
    <source>
        <dbReference type="ARBA" id="ARBA00023136"/>
    </source>
</evidence>
<dbReference type="EC" id="2.5.1.39" evidence="12 13"/>
<dbReference type="Gene3D" id="1.20.120.1780">
    <property type="entry name" value="UbiA prenyltransferase"/>
    <property type="match status" value="1"/>
</dbReference>
<dbReference type="InterPro" id="IPR044878">
    <property type="entry name" value="UbiA_sf"/>
</dbReference>
<comment type="function">
    <text evidence="12">Catalyzes the prenylation of para-hydroxybenzoate (PHB) with an all-trans polyprenyl group. Mediates the second step in the final reaction sequence of ubiquinone-8 (UQ-8) biosynthesis, which is the condensation of the polyisoprenoid side chain with PHB, generating the first membrane-bound Q intermediate 3-octaprenyl-4-hydroxybenzoate.</text>
</comment>
<keyword evidence="7 12" id="KW-0831">Ubiquinone biosynthesis</keyword>
<evidence type="ECO:0000256" key="12">
    <source>
        <dbReference type="HAMAP-Rule" id="MF_01635"/>
    </source>
</evidence>
<dbReference type="GO" id="GO:0005886">
    <property type="term" value="C:plasma membrane"/>
    <property type="evidence" value="ECO:0007669"/>
    <property type="project" value="UniProtKB-SubCell"/>
</dbReference>
<dbReference type="KEGG" id="tao:THIAE_10190"/>
<sequence>MHTKIGPYIQLMRLDKPVGIYLVLWPALWALWLAAEGLPPGLVLLVFILGAIVMRSAGCVINDYADRHWDGAVARTAQRPLARGLITPKAALILFAGLCLVGFGLVLQLNTLTILLSLGALVLATLYPFTKRFTYWPQMFLGAAFAWAVPMGYAAVLGTVPYQAWLVFAITLVWTLIYDTFYAITDREDDLKVGIKSTAILFGRYDLLVIGLLQSLMLLLLVWLGIWLQLGVAFWLSLLFVAGLFAWHLWQSRHRDPQACFKAFKQNHWVGLVILVGLIIDYY</sequence>
<dbReference type="HOGENOM" id="CLU_034879_1_0_6"/>
<comment type="subcellular location">
    <subcellularLocation>
        <location evidence="12">Cell inner membrane</location>
        <topology evidence="12">Multi-pass membrane protein</topology>
    </subcellularLocation>
    <subcellularLocation>
        <location evidence="2">Membrane</location>
        <topology evidence="2">Multi-pass membrane protein</topology>
    </subcellularLocation>
</comment>
<comment type="cofactor">
    <cofactor evidence="1 12">
        <name>Mg(2+)</name>
        <dbReference type="ChEBI" id="CHEBI:18420"/>
    </cofactor>
</comment>
<dbReference type="Pfam" id="PF01040">
    <property type="entry name" value="UbiA"/>
    <property type="match status" value="1"/>
</dbReference>
<dbReference type="EMBL" id="CP007030">
    <property type="protein sequence ID" value="AHF02079.1"/>
    <property type="molecule type" value="Genomic_DNA"/>
</dbReference>
<evidence type="ECO:0000256" key="10">
    <source>
        <dbReference type="ARBA" id="ARBA00022989"/>
    </source>
</evidence>
<feature type="transmembrane region" description="Helical" evidence="12">
    <location>
        <begin position="205"/>
        <end position="226"/>
    </location>
</feature>
<feature type="transmembrane region" description="Helical" evidence="12">
    <location>
        <begin position="18"/>
        <end position="35"/>
    </location>
</feature>
<evidence type="ECO:0000313" key="15">
    <source>
        <dbReference type="Proteomes" id="UP000005380"/>
    </source>
</evidence>
<dbReference type="FunCoup" id="W0DYK5">
    <property type="interactions" value="363"/>
</dbReference>
<dbReference type="NCBIfam" id="TIGR01474">
    <property type="entry name" value="ubiA_proteo"/>
    <property type="match status" value="1"/>
</dbReference>
<name>W0DYK5_9GAMM</name>
<evidence type="ECO:0000256" key="2">
    <source>
        <dbReference type="ARBA" id="ARBA00004141"/>
    </source>
</evidence>
<comment type="pathway">
    <text evidence="12">Cofactor biosynthesis; ubiquinone biosynthesis.</text>
</comment>
<keyword evidence="6 12" id="KW-0808">Transferase</keyword>
<dbReference type="PANTHER" id="PTHR11048:SF28">
    <property type="entry name" value="4-HYDROXYBENZOATE POLYPRENYLTRANSFERASE, MITOCHONDRIAL"/>
    <property type="match status" value="1"/>
</dbReference>
<evidence type="ECO:0000256" key="6">
    <source>
        <dbReference type="ARBA" id="ARBA00022679"/>
    </source>
</evidence>
<dbReference type="CDD" id="cd13959">
    <property type="entry name" value="PT_UbiA_COQ2"/>
    <property type="match status" value="1"/>
</dbReference>
<evidence type="ECO:0000256" key="13">
    <source>
        <dbReference type="NCBIfam" id="TIGR01474"/>
    </source>
</evidence>
<dbReference type="PANTHER" id="PTHR11048">
    <property type="entry name" value="PRENYLTRANSFERASES"/>
    <property type="match status" value="1"/>
</dbReference>
<dbReference type="HAMAP" id="MF_01635">
    <property type="entry name" value="UbiA"/>
    <property type="match status" value="1"/>
</dbReference>
<evidence type="ECO:0000313" key="14">
    <source>
        <dbReference type="EMBL" id="AHF02079.1"/>
    </source>
</evidence>
<feature type="transmembrane region" description="Helical" evidence="12">
    <location>
        <begin position="112"/>
        <end position="129"/>
    </location>
</feature>
<feature type="transmembrane region" description="Helical" evidence="12">
    <location>
        <begin position="136"/>
        <end position="156"/>
    </location>
</feature>
<feature type="transmembrane region" description="Helical" evidence="12">
    <location>
        <begin position="41"/>
        <end position="65"/>
    </location>
</feature>
<feature type="transmembrane region" description="Helical" evidence="12">
    <location>
        <begin position="232"/>
        <end position="250"/>
    </location>
</feature>
<dbReference type="AlphaFoldDB" id="W0DYK5"/>
<evidence type="ECO:0000256" key="4">
    <source>
        <dbReference type="ARBA" id="ARBA00022475"/>
    </source>
</evidence>
<dbReference type="FunFam" id="1.10.357.140:FF:000002">
    <property type="entry name" value="4-hydroxybenzoate octaprenyltransferase"/>
    <property type="match status" value="1"/>
</dbReference>
<dbReference type="GO" id="GO:0006744">
    <property type="term" value="P:ubiquinone biosynthetic process"/>
    <property type="evidence" value="ECO:0007669"/>
    <property type="project" value="UniProtKB-UniRule"/>
</dbReference>
<proteinExistence type="inferred from homology"/>
<accession>W0DYK5</accession>
<dbReference type="UniPathway" id="UPA00232"/>
<dbReference type="STRING" id="717772.THIAE_10190"/>
<keyword evidence="11 12" id="KW-0472">Membrane</keyword>
<dbReference type="InterPro" id="IPR006370">
    <property type="entry name" value="HB_polyprenyltransferase-like"/>
</dbReference>
<gene>
    <name evidence="12 14" type="primary">ubiA</name>
    <name evidence="14" type="ORF">THIAE_10190</name>
</gene>
<feature type="transmembrane region" description="Helical" evidence="12">
    <location>
        <begin position="162"/>
        <end position="184"/>
    </location>
</feature>
<dbReference type="InParanoid" id="W0DYK5"/>